<dbReference type="Gene3D" id="1.10.8.1040">
    <property type="match status" value="1"/>
</dbReference>
<name>A0ABV8RZA9_9BURK</name>
<evidence type="ECO:0000256" key="6">
    <source>
        <dbReference type="ARBA" id="ARBA00023235"/>
    </source>
</evidence>
<sequence length="264" mass="28959">MKRIAAVALACSLTLPVWAKDIATVNGQGISQAKFDQFVGMLVTQGAQDTPQLRDQVKQEMINRLVAVQAAEKAGLQKDPAVQQETELATQSILVRALMAKYLKDNPVSEADLKKEYDTIKAEQGSRQEFKLRHILVKDEAKAKELIKAIKAKKTTFEAAAKKDSIDTGSGKNGGELGWGPTSNYVPEFAQAVESMKKGDLSAQPVQTQFGWHVIQVEDVRPIAFPSFDEAKPQLEEMMRQQALAGYQKGLMKDAKVVDNSAAK</sequence>
<evidence type="ECO:0000256" key="7">
    <source>
        <dbReference type="PROSITE-ProRule" id="PRU00278"/>
    </source>
</evidence>
<dbReference type="EMBL" id="JBHSDY010000005">
    <property type="protein sequence ID" value="MFC4298220.1"/>
    <property type="molecule type" value="Genomic_DNA"/>
</dbReference>
<organism evidence="10 11">
    <name type="scientific">Castellaniella hirudinis</name>
    <dbReference type="NCBI Taxonomy" id="1144617"/>
    <lineage>
        <taxon>Bacteria</taxon>
        <taxon>Pseudomonadati</taxon>
        <taxon>Pseudomonadota</taxon>
        <taxon>Betaproteobacteria</taxon>
        <taxon>Burkholderiales</taxon>
        <taxon>Alcaligenaceae</taxon>
        <taxon>Castellaniella</taxon>
    </lineage>
</organism>
<accession>A0ABV8RZA9</accession>
<keyword evidence="4 8" id="KW-0732">Signal</keyword>
<dbReference type="PROSITE" id="PS50198">
    <property type="entry name" value="PPIC_PPIASE_2"/>
    <property type="match status" value="1"/>
</dbReference>
<dbReference type="InterPro" id="IPR000297">
    <property type="entry name" value="PPIase_PpiC"/>
</dbReference>
<keyword evidence="5 7" id="KW-0697">Rotamase</keyword>
<dbReference type="InterPro" id="IPR027304">
    <property type="entry name" value="Trigger_fact/SurA_dom_sf"/>
</dbReference>
<comment type="catalytic activity">
    <reaction evidence="1">
        <text>[protein]-peptidylproline (omega=180) = [protein]-peptidylproline (omega=0)</text>
        <dbReference type="Rhea" id="RHEA:16237"/>
        <dbReference type="Rhea" id="RHEA-COMP:10747"/>
        <dbReference type="Rhea" id="RHEA-COMP:10748"/>
        <dbReference type="ChEBI" id="CHEBI:83833"/>
        <dbReference type="ChEBI" id="CHEBI:83834"/>
        <dbReference type="EC" id="5.2.1.8"/>
    </reaction>
</comment>
<evidence type="ECO:0000256" key="2">
    <source>
        <dbReference type="ARBA" id="ARBA00007656"/>
    </source>
</evidence>
<keyword evidence="11" id="KW-1185">Reference proteome</keyword>
<comment type="caution">
    <text evidence="10">The sequence shown here is derived from an EMBL/GenBank/DDBJ whole genome shotgun (WGS) entry which is preliminary data.</text>
</comment>
<dbReference type="Pfam" id="PF00639">
    <property type="entry name" value="Rotamase"/>
    <property type="match status" value="1"/>
</dbReference>
<evidence type="ECO:0000313" key="10">
    <source>
        <dbReference type="EMBL" id="MFC4298220.1"/>
    </source>
</evidence>
<dbReference type="PROSITE" id="PS01096">
    <property type="entry name" value="PPIC_PPIASE_1"/>
    <property type="match status" value="1"/>
</dbReference>
<protein>
    <recommendedName>
        <fullName evidence="3">peptidylprolyl isomerase</fullName>
        <ecNumber evidence="3">5.2.1.8</ecNumber>
    </recommendedName>
</protein>
<evidence type="ECO:0000313" key="11">
    <source>
        <dbReference type="Proteomes" id="UP001595756"/>
    </source>
</evidence>
<feature type="chain" id="PRO_5045062437" description="peptidylprolyl isomerase" evidence="8">
    <location>
        <begin position="20"/>
        <end position="264"/>
    </location>
</feature>
<dbReference type="InterPro" id="IPR050245">
    <property type="entry name" value="PrsA_foldase"/>
</dbReference>
<evidence type="ECO:0000256" key="8">
    <source>
        <dbReference type="SAM" id="SignalP"/>
    </source>
</evidence>
<dbReference type="GO" id="GO:0003755">
    <property type="term" value="F:peptidyl-prolyl cis-trans isomerase activity"/>
    <property type="evidence" value="ECO:0007669"/>
    <property type="project" value="UniProtKB-EC"/>
</dbReference>
<evidence type="ECO:0000256" key="1">
    <source>
        <dbReference type="ARBA" id="ARBA00000971"/>
    </source>
</evidence>
<comment type="similarity">
    <text evidence="2">Belongs to the PpiC/parvulin rotamase family.</text>
</comment>
<dbReference type="Proteomes" id="UP001595756">
    <property type="component" value="Unassembled WGS sequence"/>
</dbReference>
<dbReference type="SUPFAM" id="SSF109998">
    <property type="entry name" value="Triger factor/SurA peptide-binding domain-like"/>
    <property type="match status" value="1"/>
</dbReference>
<dbReference type="EC" id="5.2.1.8" evidence="3"/>
<keyword evidence="6 7" id="KW-0413">Isomerase</keyword>
<dbReference type="Gene3D" id="3.10.50.40">
    <property type="match status" value="1"/>
</dbReference>
<evidence type="ECO:0000256" key="5">
    <source>
        <dbReference type="ARBA" id="ARBA00023110"/>
    </source>
</evidence>
<evidence type="ECO:0000256" key="3">
    <source>
        <dbReference type="ARBA" id="ARBA00013194"/>
    </source>
</evidence>
<evidence type="ECO:0000256" key="4">
    <source>
        <dbReference type="ARBA" id="ARBA00022729"/>
    </source>
</evidence>
<gene>
    <name evidence="10" type="ORF">ACFO0J_09235</name>
</gene>
<dbReference type="InterPro" id="IPR046357">
    <property type="entry name" value="PPIase_dom_sf"/>
</dbReference>
<feature type="signal peptide" evidence="8">
    <location>
        <begin position="1"/>
        <end position="19"/>
    </location>
</feature>
<evidence type="ECO:0000259" key="9">
    <source>
        <dbReference type="PROSITE" id="PS50198"/>
    </source>
</evidence>
<proteinExistence type="inferred from homology"/>
<dbReference type="RefSeq" id="WP_376812772.1">
    <property type="nucleotide sequence ID" value="NZ_JBHSDY010000005.1"/>
</dbReference>
<dbReference type="InterPro" id="IPR023058">
    <property type="entry name" value="PPIase_PpiC_CS"/>
</dbReference>
<dbReference type="SUPFAM" id="SSF54534">
    <property type="entry name" value="FKBP-like"/>
    <property type="match status" value="1"/>
</dbReference>
<dbReference type="PANTHER" id="PTHR47245:SF1">
    <property type="entry name" value="FOLDASE PROTEIN PRSA"/>
    <property type="match status" value="1"/>
</dbReference>
<reference evidence="11" key="1">
    <citation type="journal article" date="2019" name="Int. J. Syst. Evol. Microbiol.">
        <title>The Global Catalogue of Microorganisms (GCM) 10K type strain sequencing project: providing services to taxonomists for standard genome sequencing and annotation.</title>
        <authorList>
            <consortium name="The Broad Institute Genomics Platform"/>
            <consortium name="The Broad Institute Genome Sequencing Center for Infectious Disease"/>
            <person name="Wu L."/>
            <person name="Ma J."/>
        </authorList>
    </citation>
    <scope>NUCLEOTIDE SEQUENCE [LARGE SCALE GENOMIC DNA]</scope>
    <source>
        <strain evidence="11">CGMCC 1.19029</strain>
    </source>
</reference>
<dbReference type="PANTHER" id="PTHR47245">
    <property type="entry name" value="PEPTIDYLPROLYL ISOMERASE"/>
    <property type="match status" value="1"/>
</dbReference>
<feature type="domain" description="PpiC" evidence="9">
    <location>
        <begin position="127"/>
        <end position="219"/>
    </location>
</feature>